<dbReference type="GO" id="GO:0001522">
    <property type="term" value="P:pseudouridine synthesis"/>
    <property type="evidence" value="ECO:0007669"/>
    <property type="project" value="InterPro"/>
</dbReference>
<dbReference type="CDD" id="cd22249">
    <property type="entry name" value="UDM1_RNF168_RNF169-like"/>
    <property type="match status" value="1"/>
</dbReference>
<evidence type="ECO:0000256" key="3">
    <source>
        <dbReference type="SAM" id="SignalP"/>
    </source>
</evidence>
<accession>A0A0G4G2H4</accession>
<name>A0A0G4G2H4_9ALVE</name>
<feature type="compositionally biased region" description="Basic and acidic residues" evidence="2">
    <location>
        <begin position="520"/>
        <end position="529"/>
    </location>
</feature>
<gene>
    <name evidence="4" type="ORF">Cvel_19911</name>
</gene>
<feature type="coiled-coil region" evidence="1">
    <location>
        <begin position="478"/>
        <end position="505"/>
    </location>
</feature>
<evidence type="ECO:0000256" key="1">
    <source>
        <dbReference type="SAM" id="Coils"/>
    </source>
</evidence>
<dbReference type="VEuPathDB" id="CryptoDB:Cvel_19911"/>
<keyword evidence="1" id="KW-0175">Coiled coil</keyword>
<keyword evidence="3" id="KW-0732">Signal</keyword>
<dbReference type="GO" id="GO:0003723">
    <property type="term" value="F:RNA binding"/>
    <property type="evidence" value="ECO:0007669"/>
    <property type="project" value="InterPro"/>
</dbReference>
<evidence type="ECO:0000256" key="2">
    <source>
        <dbReference type="SAM" id="MobiDB-lite"/>
    </source>
</evidence>
<dbReference type="EMBL" id="CDMZ01000828">
    <property type="protein sequence ID" value="CEM22264.1"/>
    <property type="molecule type" value="Genomic_DNA"/>
</dbReference>
<protein>
    <submittedName>
        <fullName evidence="4">Uncharacterized protein</fullName>
    </submittedName>
</protein>
<dbReference type="GO" id="GO:0009982">
    <property type="term" value="F:pseudouridine synthase activity"/>
    <property type="evidence" value="ECO:0007669"/>
    <property type="project" value="InterPro"/>
</dbReference>
<feature type="region of interest" description="Disordered" evidence="2">
    <location>
        <begin position="515"/>
        <end position="539"/>
    </location>
</feature>
<dbReference type="SUPFAM" id="SSF55120">
    <property type="entry name" value="Pseudouridine synthase"/>
    <property type="match status" value="1"/>
</dbReference>
<proteinExistence type="predicted"/>
<dbReference type="AlphaFoldDB" id="A0A0G4G2H4"/>
<dbReference type="InterPro" id="IPR020103">
    <property type="entry name" value="PsdUridine_synth_cat_dom_sf"/>
</dbReference>
<organism evidence="4">
    <name type="scientific">Chromera velia CCMP2878</name>
    <dbReference type="NCBI Taxonomy" id="1169474"/>
    <lineage>
        <taxon>Eukaryota</taxon>
        <taxon>Sar</taxon>
        <taxon>Alveolata</taxon>
        <taxon>Colpodellida</taxon>
        <taxon>Chromeraceae</taxon>
        <taxon>Chromera</taxon>
    </lineage>
</organism>
<feature type="chain" id="PRO_5005189884" evidence="3">
    <location>
        <begin position="19"/>
        <end position="539"/>
    </location>
</feature>
<evidence type="ECO:0000313" key="4">
    <source>
        <dbReference type="EMBL" id="CEM22264.1"/>
    </source>
</evidence>
<feature type="signal peptide" evidence="3">
    <location>
        <begin position="1"/>
        <end position="18"/>
    </location>
</feature>
<sequence length="539" mass="60938">MVWLCGWVSSFLASPALVDRCGGGGGVFSPAAFPQRKGALRIRTAAAAAAGQGDDEEFLTLENAAAGLGPTIQQNYGVEPPAEVQGLLLEEDEDEEEEDEEGGTDWRDFLKVAPAYLNLNKEAGDMSEYDWDIFRRKRALEDGVHEQRRIRDFHCNTFLYLLYVTYDGKAHTSFDDSPFPDSIKGDLYEVLAKQMRLRNRRSGESLQHAAYTAPGVGAVENIFFFKTHKPIPTDQLMYDFNQYETGVKITRVRKILPFIRPEDLIVAREMFARPPTPGATDEEKAAIHSRCAEVSAIEDFADFSGSAALRAVTTKRNVTLSYTDPRRVTAVFSNGKKVRESSVGSWAAEEGLRIRVEGGDFLPQMAERVAGYVLTGEKGNRLPPGYMVLSNIVLDETKTDRVAFKLVAHPGPEDSRFITQTEMACDFRIVFCPPESYEKMTENGRELEHSMMEEFGKLVCRKDYDPGHSEPLYLAKRRREFKGMMSRAEREQQLLEEREKAATELLTKMGFATEEEVADEQMKEQERARQWRQVLPEDW</sequence>
<reference evidence="4" key="1">
    <citation type="submission" date="2014-11" db="EMBL/GenBank/DDBJ databases">
        <authorList>
            <person name="Otto D Thomas"/>
            <person name="Naeem Raeece"/>
        </authorList>
    </citation>
    <scope>NUCLEOTIDE SEQUENCE</scope>
</reference>